<dbReference type="PANTHER" id="PTHR39321:SF3">
    <property type="entry name" value="PHOSPHOPANTETHEINE ADENYLYLTRANSFERASE"/>
    <property type="match status" value="1"/>
</dbReference>
<evidence type="ECO:0000256" key="5">
    <source>
        <dbReference type="ARBA" id="ARBA00022695"/>
    </source>
</evidence>
<dbReference type="NCBIfam" id="NF000841">
    <property type="entry name" value="PRK00071.1-4"/>
    <property type="match status" value="1"/>
</dbReference>
<dbReference type="GO" id="GO:0005524">
    <property type="term" value="F:ATP binding"/>
    <property type="evidence" value="ECO:0007669"/>
    <property type="project" value="UniProtKB-KW"/>
</dbReference>
<evidence type="ECO:0000259" key="11">
    <source>
        <dbReference type="Pfam" id="PF01467"/>
    </source>
</evidence>
<keyword evidence="4 10" id="KW-0808">Transferase</keyword>
<accession>A0A7C8KN57</accession>
<feature type="domain" description="Cytidyltransferase-like" evidence="11">
    <location>
        <begin position="6"/>
        <end position="161"/>
    </location>
</feature>
<keyword evidence="8 10" id="KW-0520">NAD</keyword>
<evidence type="ECO:0000256" key="4">
    <source>
        <dbReference type="ARBA" id="ARBA00022679"/>
    </source>
</evidence>
<name>A0A7C8KN57_9BACI</name>
<dbReference type="NCBIfam" id="TIGR00125">
    <property type="entry name" value="cyt_tran_rel"/>
    <property type="match status" value="1"/>
</dbReference>
<dbReference type="HAMAP" id="MF_00244">
    <property type="entry name" value="NaMN_adenylyltr"/>
    <property type="match status" value="1"/>
</dbReference>
<proteinExistence type="inferred from homology"/>
<evidence type="ECO:0000313" key="13">
    <source>
        <dbReference type="Proteomes" id="UP000480246"/>
    </source>
</evidence>
<sequence length="190" mass="21924">MQKIGLFGGTFDPPHLGHLIMAEAAYQTLQLDEVWFIPTYQPPHKDEAKSDGKIRLEMTKAAIKDHPAFRVNDMELTRRGKSYTIDTIHDLQKQYPAVQFYFIIGGDMVEYLPHWHKIDQLNKMVQFAGVNRPGYSIKTEYNVEEVAMPLIDISSTMIRERAAKGQSIRYFTTDAVREIIEKSKLYQTQA</sequence>
<keyword evidence="6 10" id="KW-0547">Nucleotide-binding</keyword>
<dbReference type="Proteomes" id="UP000480246">
    <property type="component" value="Unassembled WGS sequence"/>
</dbReference>
<evidence type="ECO:0000256" key="9">
    <source>
        <dbReference type="ARBA" id="ARBA00048721"/>
    </source>
</evidence>
<dbReference type="GO" id="GO:0009435">
    <property type="term" value="P:NAD+ biosynthetic process"/>
    <property type="evidence" value="ECO:0007669"/>
    <property type="project" value="UniProtKB-UniRule"/>
</dbReference>
<evidence type="ECO:0000256" key="8">
    <source>
        <dbReference type="ARBA" id="ARBA00023027"/>
    </source>
</evidence>
<gene>
    <name evidence="10" type="primary">nadD</name>
    <name evidence="12" type="ORF">F9U64_17990</name>
</gene>
<dbReference type="CDD" id="cd02165">
    <property type="entry name" value="NMNAT"/>
    <property type="match status" value="1"/>
</dbReference>
<evidence type="ECO:0000256" key="7">
    <source>
        <dbReference type="ARBA" id="ARBA00022840"/>
    </source>
</evidence>
<dbReference type="EC" id="2.7.7.18" evidence="10"/>
<keyword evidence="3 10" id="KW-0662">Pyridine nucleotide biosynthesis</keyword>
<dbReference type="AlphaFoldDB" id="A0A7C8KN57"/>
<evidence type="ECO:0000256" key="10">
    <source>
        <dbReference type="HAMAP-Rule" id="MF_00244"/>
    </source>
</evidence>
<dbReference type="EMBL" id="WEID01000093">
    <property type="protein sequence ID" value="KAB8127284.1"/>
    <property type="molecule type" value="Genomic_DNA"/>
</dbReference>
<dbReference type="NCBIfam" id="TIGR00482">
    <property type="entry name" value="nicotinate (nicotinamide) nucleotide adenylyltransferase"/>
    <property type="match status" value="1"/>
</dbReference>
<comment type="function">
    <text evidence="1 10">Catalyzes the reversible adenylation of nicotinate mononucleotide (NaMN) to nicotinic acid adenine dinucleotide (NaAD).</text>
</comment>
<reference evidence="12 13" key="1">
    <citation type="submission" date="2019-10" db="EMBL/GenBank/DDBJ databases">
        <title>Gracilibacillus sp. nov. isolated from rice seeds.</title>
        <authorList>
            <person name="He S."/>
        </authorList>
    </citation>
    <scope>NUCLEOTIDE SEQUENCE [LARGE SCALE GENOMIC DNA]</scope>
    <source>
        <strain evidence="12 13">TD8</strain>
    </source>
</reference>
<evidence type="ECO:0000313" key="12">
    <source>
        <dbReference type="EMBL" id="KAB8127284.1"/>
    </source>
</evidence>
<comment type="caution">
    <text evidence="12">The sequence shown here is derived from an EMBL/GenBank/DDBJ whole genome shotgun (WGS) entry which is preliminary data.</text>
</comment>
<keyword evidence="13" id="KW-1185">Reference proteome</keyword>
<dbReference type="OrthoDB" id="5295945at2"/>
<dbReference type="PANTHER" id="PTHR39321">
    <property type="entry name" value="NICOTINATE-NUCLEOTIDE ADENYLYLTRANSFERASE-RELATED"/>
    <property type="match status" value="1"/>
</dbReference>
<keyword evidence="7 10" id="KW-0067">ATP-binding</keyword>
<dbReference type="RefSeq" id="WP_153406275.1">
    <property type="nucleotide sequence ID" value="NZ_ML762443.1"/>
</dbReference>
<comment type="pathway">
    <text evidence="2 10">Cofactor biosynthesis; NAD(+) biosynthesis; deamido-NAD(+) from nicotinate D-ribonucleotide: step 1/1.</text>
</comment>
<dbReference type="InterPro" id="IPR014729">
    <property type="entry name" value="Rossmann-like_a/b/a_fold"/>
</dbReference>
<dbReference type="SUPFAM" id="SSF52374">
    <property type="entry name" value="Nucleotidylyl transferase"/>
    <property type="match status" value="1"/>
</dbReference>
<organism evidence="12 13">
    <name type="scientific">Gracilibacillus oryzae</name>
    <dbReference type="NCBI Taxonomy" id="1672701"/>
    <lineage>
        <taxon>Bacteria</taxon>
        <taxon>Bacillati</taxon>
        <taxon>Bacillota</taxon>
        <taxon>Bacilli</taxon>
        <taxon>Bacillales</taxon>
        <taxon>Bacillaceae</taxon>
        <taxon>Gracilibacillus</taxon>
    </lineage>
</organism>
<evidence type="ECO:0000256" key="6">
    <source>
        <dbReference type="ARBA" id="ARBA00022741"/>
    </source>
</evidence>
<protein>
    <recommendedName>
        <fullName evidence="10">Probable nicotinate-nucleotide adenylyltransferase</fullName>
        <ecNumber evidence="10">2.7.7.18</ecNumber>
    </recommendedName>
    <alternativeName>
        <fullName evidence="10">Deamido-NAD(+) diphosphorylase</fullName>
    </alternativeName>
    <alternativeName>
        <fullName evidence="10">Deamido-NAD(+) pyrophosphorylase</fullName>
    </alternativeName>
    <alternativeName>
        <fullName evidence="10">Nicotinate mononucleotide adenylyltransferase</fullName>
        <shortName evidence="10">NaMN adenylyltransferase</shortName>
    </alternativeName>
</protein>
<evidence type="ECO:0000256" key="1">
    <source>
        <dbReference type="ARBA" id="ARBA00002324"/>
    </source>
</evidence>
<dbReference type="InterPro" id="IPR005248">
    <property type="entry name" value="NadD/NMNAT"/>
</dbReference>
<dbReference type="Gene3D" id="3.40.50.620">
    <property type="entry name" value="HUPs"/>
    <property type="match status" value="1"/>
</dbReference>
<comment type="catalytic activity">
    <reaction evidence="9 10">
        <text>nicotinate beta-D-ribonucleotide + ATP + H(+) = deamido-NAD(+) + diphosphate</text>
        <dbReference type="Rhea" id="RHEA:22860"/>
        <dbReference type="ChEBI" id="CHEBI:15378"/>
        <dbReference type="ChEBI" id="CHEBI:30616"/>
        <dbReference type="ChEBI" id="CHEBI:33019"/>
        <dbReference type="ChEBI" id="CHEBI:57502"/>
        <dbReference type="ChEBI" id="CHEBI:58437"/>
        <dbReference type="EC" id="2.7.7.18"/>
    </reaction>
</comment>
<dbReference type="NCBIfam" id="NF000840">
    <property type="entry name" value="PRK00071.1-3"/>
    <property type="match status" value="1"/>
</dbReference>
<comment type="similarity">
    <text evidence="10">Belongs to the NadD family.</text>
</comment>
<dbReference type="InterPro" id="IPR004821">
    <property type="entry name" value="Cyt_trans-like"/>
</dbReference>
<evidence type="ECO:0000256" key="2">
    <source>
        <dbReference type="ARBA" id="ARBA00005019"/>
    </source>
</evidence>
<evidence type="ECO:0000256" key="3">
    <source>
        <dbReference type="ARBA" id="ARBA00022642"/>
    </source>
</evidence>
<dbReference type="GO" id="GO:0004515">
    <property type="term" value="F:nicotinate-nucleotide adenylyltransferase activity"/>
    <property type="evidence" value="ECO:0007669"/>
    <property type="project" value="UniProtKB-UniRule"/>
</dbReference>
<keyword evidence="5 10" id="KW-0548">Nucleotidyltransferase</keyword>
<dbReference type="Pfam" id="PF01467">
    <property type="entry name" value="CTP_transf_like"/>
    <property type="match status" value="1"/>
</dbReference>
<dbReference type="UniPathway" id="UPA00253">
    <property type="reaction ID" value="UER00332"/>
</dbReference>